<accession>A0A3S3N799</accession>
<evidence type="ECO:0000256" key="4">
    <source>
        <dbReference type="SAM" id="Phobius"/>
    </source>
</evidence>
<dbReference type="InterPro" id="IPR004882">
    <property type="entry name" value="Luc7-rel"/>
</dbReference>
<dbReference type="OrthoDB" id="10266921at2759"/>
<dbReference type="Proteomes" id="UP000283530">
    <property type="component" value="Unassembled WGS sequence"/>
</dbReference>
<comment type="similarity">
    <text evidence="1">Belongs to the Luc7 family.</text>
</comment>
<dbReference type="GO" id="GO:0005685">
    <property type="term" value="C:U1 snRNP"/>
    <property type="evidence" value="ECO:0007669"/>
    <property type="project" value="InterPro"/>
</dbReference>
<evidence type="ECO:0000313" key="6">
    <source>
        <dbReference type="Proteomes" id="UP000283530"/>
    </source>
</evidence>
<gene>
    <name evidence="5" type="ORF">CKAN_01559300</name>
</gene>
<dbReference type="GO" id="GO:0003729">
    <property type="term" value="F:mRNA binding"/>
    <property type="evidence" value="ECO:0007669"/>
    <property type="project" value="InterPro"/>
</dbReference>
<dbReference type="STRING" id="337451.A0A3S3N799"/>
<dbReference type="EMBL" id="QPKB01000006">
    <property type="protein sequence ID" value="RWR86682.1"/>
    <property type="molecule type" value="Genomic_DNA"/>
</dbReference>
<reference evidence="5 6" key="1">
    <citation type="journal article" date="2019" name="Nat. Plants">
        <title>Stout camphor tree genome fills gaps in understanding of flowering plant genome evolution.</title>
        <authorList>
            <person name="Chaw S.M."/>
            <person name="Liu Y.C."/>
            <person name="Wu Y.W."/>
            <person name="Wang H.Y."/>
            <person name="Lin C.I."/>
            <person name="Wu C.S."/>
            <person name="Ke H.M."/>
            <person name="Chang L.Y."/>
            <person name="Hsu C.Y."/>
            <person name="Yang H.T."/>
            <person name="Sudianto E."/>
            <person name="Hsu M.H."/>
            <person name="Wu K.P."/>
            <person name="Wang L.N."/>
            <person name="Leebens-Mack J.H."/>
            <person name="Tsai I.J."/>
        </authorList>
    </citation>
    <scope>NUCLEOTIDE SEQUENCE [LARGE SCALE GENOMIC DNA]</scope>
    <source>
        <strain evidence="6">cv. Chaw 1501</strain>
        <tissue evidence="5">Young leaves</tissue>
    </source>
</reference>
<dbReference type="PANTHER" id="PTHR12375">
    <property type="entry name" value="RNA-BINDING PROTEIN LUC7-RELATED"/>
    <property type="match status" value="1"/>
</dbReference>
<name>A0A3S3N799_9MAGN</name>
<feature type="region of interest" description="Disordered" evidence="3">
    <location>
        <begin position="298"/>
        <end position="411"/>
    </location>
</feature>
<keyword evidence="2" id="KW-0175">Coiled coil</keyword>
<evidence type="ECO:0000313" key="5">
    <source>
        <dbReference type="EMBL" id="RWR86682.1"/>
    </source>
</evidence>
<keyword evidence="4" id="KW-0472">Membrane</keyword>
<protein>
    <submittedName>
        <fullName evidence="5">Luc7-like protein 3 isoform X1</fullName>
    </submittedName>
</protein>
<comment type="caution">
    <text evidence="5">The sequence shown here is derived from an EMBL/GenBank/DDBJ whole genome shotgun (WGS) entry which is preliminary data.</text>
</comment>
<feature type="coiled-coil region" evidence="2">
    <location>
        <begin position="178"/>
        <end position="205"/>
    </location>
</feature>
<keyword evidence="6" id="KW-1185">Reference proteome</keyword>
<dbReference type="GO" id="GO:0006376">
    <property type="term" value="P:mRNA splice site recognition"/>
    <property type="evidence" value="ECO:0007669"/>
    <property type="project" value="InterPro"/>
</dbReference>
<feature type="compositionally biased region" description="Basic and acidic residues" evidence="3">
    <location>
        <begin position="298"/>
        <end position="403"/>
    </location>
</feature>
<proteinExistence type="inferred from homology"/>
<evidence type="ECO:0000256" key="3">
    <source>
        <dbReference type="SAM" id="MobiDB-lite"/>
    </source>
</evidence>
<evidence type="ECO:0000256" key="2">
    <source>
        <dbReference type="SAM" id="Coils"/>
    </source>
</evidence>
<dbReference type="Pfam" id="PF03194">
    <property type="entry name" value="LUC7"/>
    <property type="match status" value="2"/>
</dbReference>
<feature type="transmembrane region" description="Helical" evidence="4">
    <location>
        <begin position="108"/>
        <end position="125"/>
    </location>
</feature>
<feature type="transmembrane region" description="Helical" evidence="4">
    <location>
        <begin position="77"/>
        <end position="96"/>
    </location>
</feature>
<keyword evidence="4" id="KW-1133">Transmembrane helix</keyword>
<keyword evidence="4" id="KW-0812">Transmembrane</keyword>
<organism evidence="5 6">
    <name type="scientific">Cinnamomum micranthum f. kanehirae</name>
    <dbReference type="NCBI Taxonomy" id="337451"/>
    <lineage>
        <taxon>Eukaryota</taxon>
        <taxon>Viridiplantae</taxon>
        <taxon>Streptophyta</taxon>
        <taxon>Embryophyta</taxon>
        <taxon>Tracheophyta</taxon>
        <taxon>Spermatophyta</taxon>
        <taxon>Magnoliopsida</taxon>
        <taxon>Magnoliidae</taxon>
        <taxon>Laurales</taxon>
        <taxon>Lauraceae</taxon>
        <taxon>Cinnamomum</taxon>
    </lineage>
</organism>
<dbReference type="AlphaFoldDB" id="A0A3S3N799"/>
<evidence type="ECO:0000256" key="1">
    <source>
        <dbReference type="ARBA" id="ARBA00005655"/>
    </source>
</evidence>
<sequence length="430" mass="50328">MDAQRALLDELMGAARNLTDEEKKGYREIRWDDDEVCAYYMVRFCPHDLFVNTRSDLGPCSRIHDQKLKERRELNMSYWRAMLNKIFGVLAVAVFGHLSTVKSQTWKMVSYGFVLGDVLCLLYFCSFEKSPRHDAYVSKFEAELAQFCEKLVHDLDRRVRRGRERLAQEDVTPTAPVSTEKSEQLLVLEEKIKKLLEQVETLGEVGKVDEAEALMRKVEMLNTEKTALTQGQQAPNDKALMLPQEKKMALCEICGSFLVANDAAERTQSHVTGKQHIGYGMVRDFISEFKAAKEKAREEERLAKEKEAEERRKQREKESEGRSRGNDGERERYPERERERDRHRDRDSERERSRERSGRGSRDGGRMDWKYNYRNGRDSGRDRFRDRSRNVDMPRDRAWERSRSRSPVRHGYSSVEIIPTSMSMFLEEKG</sequence>